<dbReference type="EMBL" id="QFYS01000004">
    <property type="protein sequence ID" value="RAK65398.1"/>
    <property type="molecule type" value="Genomic_DNA"/>
</dbReference>
<keyword evidence="3" id="KW-1185">Reference proteome</keyword>
<dbReference type="InterPro" id="IPR050789">
    <property type="entry name" value="Diverse_Enzym_Activities"/>
</dbReference>
<dbReference type="InterPro" id="IPR012338">
    <property type="entry name" value="Beta-lactam/transpept-like"/>
</dbReference>
<evidence type="ECO:0000313" key="3">
    <source>
        <dbReference type="Proteomes" id="UP000249524"/>
    </source>
</evidence>
<dbReference type="Pfam" id="PF00144">
    <property type="entry name" value="Beta-lactamase"/>
    <property type="match status" value="1"/>
</dbReference>
<name>A0A328BKA1_9CAUL</name>
<gene>
    <name evidence="2" type="ORF">DJ019_10520</name>
</gene>
<dbReference type="AlphaFoldDB" id="A0A328BKA1"/>
<comment type="caution">
    <text evidence="2">The sequence shown here is derived from an EMBL/GenBank/DDBJ whole genome shotgun (WGS) entry which is preliminary data.</text>
</comment>
<proteinExistence type="predicted"/>
<dbReference type="Proteomes" id="UP000249524">
    <property type="component" value="Unassembled WGS sequence"/>
</dbReference>
<dbReference type="PANTHER" id="PTHR43283">
    <property type="entry name" value="BETA-LACTAMASE-RELATED"/>
    <property type="match status" value="1"/>
</dbReference>
<dbReference type="Gene3D" id="3.40.710.10">
    <property type="entry name" value="DD-peptidase/beta-lactamase superfamily"/>
    <property type="match status" value="1"/>
</dbReference>
<protein>
    <submittedName>
        <fullName evidence="2">Serine hydrolase</fullName>
    </submittedName>
</protein>
<evidence type="ECO:0000259" key="1">
    <source>
        <dbReference type="Pfam" id="PF00144"/>
    </source>
</evidence>
<evidence type="ECO:0000313" key="2">
    <source>
        <dbReference type="EMBL" id="RAK65398.1"/>
    </source>
</evidence>
<dbReference type="InterPro" id="IPR001466">
    <property type="entry name" value="Beta-lactam-related"/>
</dbReference>
<dbReference type="GO" id="GO:0016787">
    <property type="term" value="F:hydrolase activity"/>
    <property type="evidence" value="ECO:0007669"/>
    <property type="project" value="UniProtKB-KW"/>
</dbReference>
<accession>A0A328BKA1</accession>
<reference evidence="2 3" key="1">
    <citation type="submission" date="2018-05" db="EMBL/GenBank/DDBJ databases">
        <authorList>
            <person name="Lanie J.A."/>
            <person name="Ng W.-L."/>
            <person name="Kazmierczak K.M."/>
            <person name="Andrzejewski T.M."/>
            <person name="Davidsen T.M."/>
            <person name="Wayne K.J."/>
            <person name="Tettelin H."/>
            <person name="Glass J.I."/>
            <person name="Rusch D."/>
            <person name="Podicherti R."/>
            <person name="Tsui H.-C.T."/>
            <person name="Winkler M.E."/>
        </authorList>
    </citation>
    <scope>NUCLEOTIDE SEQUENCE [LARGE SCALE GENOMIC DNA]</scope>
    <source>
        <strain evidence="2 3">BUT-10</strain>
    </source>
</reference>
<dbReference type="SUPFAM" id="SSF56601">
    <property type="entry name" value="beta-lactamase/transpeptidase-like"/>
    <property type="match status" value="1"/>
</dbReference>
<keyword evidence="2" id="KW-0378">Hydrolase</keyword>
<dbReference type="PANTHER" id="PTHR43283:SF3">
    <property type="entry name" value="BETA-LACTAMASE FAMILY PROTEIN (AFU_ORTHOLOGUE AFUA_5G07500)"/>
    <property type="match status" value="1"/>
</dbReference>
<dbReference type="RefSeq" id="WP_111275994.1">
    <property type="nucleotide sequence ID" value="NZ_QFYS01000004.1"/>
</dbReference>
<dbReference type="OrthoDB" id="9808046at2"/>
<organism evidence="2 3">
    <name type="scientific">Phenylobacterium kunshanense</name>
    <dbReference type="NCBI Taxonomy" id="1445034"/>
    <lineage>
        <taxon>Bacteria</taxon>
        <taxon>Pseudomonadati</taxon>
        <taxon>Pseudomonadota</taxon>
        <taxon>Alphaproteobacteria</taxon>
        <taxon>Caulobacterales</taxon>
        <taxon>Caulobacteraceae</taxon>
        <taxon>Phenylobacterium</taxon>
    </lineage>
</organism>
<sequence>MATLEDRPDTALSARLDPILDAALAEGRIAGAVVLVARDGKLAYARAAGQADIEAGRPMARDAIFRASSLTKPIVTAAVLSLSEDGVIGLDDPIIRWLPDFQPKWEGQAPTITLRQLLTHTAGLSYGFMQPEDGPYLKLRVSDGMDQPGLSFAENLKRITEAGLTFPPGAAWLYSVAMDVLGAAVEAATGRTLGEVVAERVTKKLGMADTGFAVADRARLARAYADGPPPVPMGETHVVPFAGLSGIRFAPDRIFDPGSFPSGGAGMACSAPDFLTFLETIRQGGGPVVSAETAQDMMTNQTGERAIVTSGPGWGFGFGGAVLLDPAAAASPLPAGSWMWGGVYGHSWFVDPAGKTSFVLMTNTSTEGMSGQLSRDLMAGAATA</sequence>
<feature type="domain" description="Beta-lactamase-related" evidence="1">
    <location>
        <begin position="18"/>
        <end position="381"/>
    </location>
</feature>